<dbReference type="PANTHER" id="PTHR42282:SF1">
    <property type="entry name" value="PANTOATE KINASE"/>
    <property type="match status" value="1"/>
</dbReference>
<reference evidence="4 6" key="3">
    <citation type="submission" date="2023-03" db="EMBL/GenBank/DDBJ databases">
        <title>Speciation in Pyrococcus: adaptation to high temperature as a mechanism.</title>
        <authorList>
            <person name="Gu J."/>
        </authorList>
    </citation>
    <scope>NUCLEOTIDE SEQUENCE [LARGE SCALE GENOMIC DNA]</scope>
    <source>
        <strain evidence="4 6">LMOA34</strain>
    </source>
</reference>
<dbReference type="EMBL" id="JARRIG010000001">
    <property type="protein sequence ID" value="MFA4803764.1"/>
    <property type="molecule type" value="Genomic_DNA"/>
</dbReference>
<reference evidence="5" key="1">
    <citation type="submission" date="2015-02" db="EMBL/GenBank/DDBJ databases">
        <title>Pyrococcus kukulkanii sp. nov., a novel hyperthermophilic archaeon isolated from a deep-sea hydrothermal vent at the Guaymas Basin.</title>
        <authorList>
            <person name="Oger P.M."/>
            <person name="Callac N."/>
            <person name="Jebbar M."/>
            <person name="Godfroy A."/>
        </authorList>
    </citation>
    <scope>NUCLEOTIDE SEQUENCE [LARGE SCALE GENOMIC DNA]</scope>
    <source>
        <strain evidence="5">NCB100</strain>
    </source>
</reference>
<evidence type="ECO:0000313" key="5">
    <source>
        <dbReference type="Proteomes" id="UP000070587"/>
    </source>
</evidence>
<name>A0A127BAI9_9EURY</name>
<protein>
    <recommendedName>
        <fullName evidence="1">Pantoate kinase</fullName>
        <shortName evidence="1">PoK</shortName>
        <ecNumber evidence="1">2.7.1.169</ecNumber>
    </recommendedName>
</protein>
<dbReference type="InterPro" id="IPR020568">
    <property type="entry name" value="Ribosomal_Su5_D2-typ_SF"/>
</dbReference>
<dbReference type="NCBIfam" id="NF041122">
    <property type="entry name" value="panto_kin_Thplsm"/>
    <property type="match status" value="1"/>
</dbReference>
<gene>
    <name evidence="4" type="ORF">P8X34_03245</name>
    <name evidence="3" type="ORF">TQ32_07605</name>
</gene>
<dbReference type="STRING" id="1609559.TQ32_07605"/>
<dbReference type="Pfam" id="PF00288">
    <property type="entry name" value="GHMP_kinases_N"/>
    <property type="match status" value="1"/>
</dbReference>
<comment type="function">
    <text evidence="1">Phosphorylates (R)-pantoate to form (R)-4-phosphopantoate in the CoA biosynthesis pathway.</text>
</comment>
<dbReference type="EC" id="2.7.1.169" evidence="1"/>
<keyword evidence="1" id="KW-0547">Nucleotide-binding</keyword>
<dbReference type="KEGG" id="pyc:TQ32_07605"/>
<dbReference type="InterPro" id="IPR053616">
    <property type="entry name" value="GHMP_kinase_PoK-type"/>
</dbReference>
<keyword evidence="1 3" id="KW-0418">Kinase</keyword>
<comment type="catalytic activity">
    <reaction evidence="1">
        <text>(R)-pantoate + ATP = (R)-4-phosphopantoate + ADP + H(+)</text>
        <dbReference type="Rhea" id="RHEA:28246"/>
        <dbReference type="ChEBI" id="CHEBI:15378"/>
        <dbReference type="ChEBI" id="CHEBI:15980"/>
        <dbReference type="ChEBI" id="CHEBI:30616"/>
        <dbReference type="ChEBI" id="CHEBI:61294"/>
        <dbReference type="ChEBI" id="CHEBI:456216"/>
        <dbReference type="EC" id="2.7.1.169"/>
    </reaction>
</comment>
<dbReference type="PANTHER" id="PTHR42282">
    <property type="entry name" value="PANTOATE KINASE-RELATED"/>
    <property type="match status" value="1"/>
</dbReference>
<feature type="domain" description="GHMP kinase N-terminal" evidence="2">
    <location>
        <begin position="75"/>
        <end position="151"/>
    </location>
</feature>
<dbReference type="GO" id="GO:0015937">
    <property type="term" value="P:coenzyme A biosynthetic process"/>
    <property type="evidence" value="ECO:0007669"/>
    <property type="project" value="UniProtKB-UniRule"/>
</dbReference>
<comment type="similarity">
    <text evidence="1">Belongs to the GHMP kinase family. PoK subfamily.</text>
</comment>
<dbReference type="PATRIC" id="fig|1609559.3.peg.1591"/>
<dbReference type="AlphaFoldDB" id="A0A127BAI9"/>
<accession>A0A127BAI9</accession>
<dbReference type="HAMAP" id="MF_02223">
    <property type="entry name" value="Pantoate_kinase"/>
    <property type="match status" value="1"/>
</dbReference>
<dbReference type="GO" id="GO:0005524">
    <property type="term" value="F:ATP binding"/>
    <property type="evidence" value="ECO:0007669"/>
    <property type="project" value="UniProtKB-KW"/>
</dbReference>
<dbReference type="SUPFAM" id="SSF54211">
    <property type="entry name" value="Ribosomal protein S5 domain 2-like"/>
    <property type="match status" value="1"/>
</dbReference>
<dbReference type="GO" id="GO:0016301">
    <property type="term" value="F:kinase activity"/>
    <property type="evidence" value="ECO:0007669"/>
    <property type="project" value="UniProtKB-UniRule"/>
</dbReference>
<keyword evidence="1" id="KW-0067">ATP-binding</keyword>
<reference evidence="3 5" key="2">
    <citation type="journal article" date="2016" name="Int. J. Syst. Evol. Microbiol.">
        <title>Pyrococcus kukulkanii sp. nov., a hyperthermophilic, piezophilic archaeon isolated from a deep-sea hydrothermal vent.</title>
        <authorList>
            <person name="Callac N."/>
            <person name="Oger P."/>
            <person name="Lesongeur F."/>
            <person name="Rattray J.E."/>
            <person name="Vannier P."/>
            <person name="Michoud G."/>
            <person name="Beauverger M."/>
            <person name="Gayet N."/>
            <person name="Rouxel O."/>
            <person name="Jebbar M."/>
            <person name="Godfroy A."/>
        </authorList>
    </citation>
    <scope>NUCLEOTIDE SEQUENCE [LARGE SCALE GENOMIC DNA]</scope>
    <source>
        <strain evidence="3 5">NCB100</strain>
    </source>
</reference>
<dbReference type="Proteomes" id="UP001571980">
    <property type="component" value="Unassembled WGS sequence"/>
</dbReference>
<comment type="pathway">
    <text evidence="1">Cofactor biosynthesis; coenzyme A biosynthesis.</text>
</comment>
<dbReference type="InterPro" id="IPR012043">
    <property type="entry name" value="PoK"/>
</dbReference>
<keyword evidence="6" id="KW-1185">Reference proteome</keyword>
<evidence type="ECO:0000313" key="3">
    <source>
        <dbReference type="EMBL" id="AMM54358.1"/>
    </source>
</evidence>
<dbReference type="UniPathway" id="UPA00241"/>
<evidence type="ECO:0000313" key="6">
    <source>
        <dbReference type="Proteomes" id="UP001571980"/>
    </source>
</evidence>
<proteinExistence type="inferred from homology"/>
<keyword evidence="1" id="KW-0173">Coenzyme A biosynthesis</keyword>
<dbReference type="InterPro" id="IPR006204">
    <property type="entry name" value="GHMP_kinase_N_dom"/>
</dbReference>
<dbReference type="PIRSF" id="PIRSF016896">
    <property type="entry name" value="GHMP_arc_MJ0969"/>
    <property type="match status" value="1"/>
</dbReference>
<dbReference type="RefSeq" id="WP_068323100.1">
    <property type="nucleotide sequence ID" value="NZ_CP010835.1"/>
</dbReference>
<organism evidence="3 5">
    <name type="scientific">Pyrococcus kukulkanii</name>
    <dbReference type="NCBI Taxonomy" id="1609559"/>
    <lineage>
        <taxon>Archaea</taxon>
        <taxon>Methanobacteriati</taxon>
        <taxon>Methanobacteriota</taxon>
        <taxon>Thermococci</taxon>
        <taxon>Thermococcales</taxon>
        <taxon>Thermococcaceae</taxon>
        <taxon>Pyrococcus</taxon>
    </lineage>
</organism>
<evidence type="ECO:0000256" key="1">
    <source>
        <dbReference type="HAMAP-Rule" id="MF_02223"/>
    </source>
</evidence>
<dbReference type="EMBL" id="CP010835">
    <property type="protein sequence ID" value="AMM54358.1"/>
    <property type="molecule type" value="Genomic_DNA"/>
</dbReference>
<evidence type="ECO:0000259" key="2">
    <source>
        <dbReference type="Pfam" id="PF00288"/>
    </source>
</evidence>
<evidence type="ECO:0000313" key="4">
    <source>
        <dbReference type="EMBL" id="MFA4803764.1"/>
    </source>
</evidence>
<sequence length="302" mass="33212">MLIRAFIPAHITAFFVPIIKEEPQLSGSLGAGINLDKGTNVFLNVEETTLERHVHVAFNGEPVDRENARITYHVAEKLIPEDFIGEVEVWQYFDFPNGYGFGNSAGGALGTALTLAYKFGGTLLQAAKIAHEAEVLYKGGLGDVVAQLTGGIEIRLKEGGPGEAIVDNILCEGYRVLVIPLGRLTTKDVLSSDIMEEIGNKGREAIDKLLKDPRPETLMYEARRFAESIGLMDDELIEIAKSIDKSLTLPSSMIMLGRGLFALVREEEVEKVRGVVLDLDLPFDIVNIYWGKPRVGRWIGSE</sequence>
<keyword evidence="1 4" id="KW-0808">Transferase</keyword>
<dbReference type="OrthoDB" id="85822at2157"/>
<dbReference type="Proteomes" id="UP000070587">
    <property type="component" value="Chromosome"/>
</dbReference>
<dbReference type="GeneID" id="28491691"/>